<protein>
    <recommendedName>
        <fullName evidence="2">RNase H type-1 domain-containing protein</fullName>
    </recommendedName>
</protein>
<keyword evidence="4" id="KW-1185">Reference proteome</keyword>
<evidence type="ECO:0000313" key="4">
    <source>
        <dbReference type="Proteomes" id="UP000327044"/>
    </source>
</evidence>
<organism evidence="3 4">
    <name type="scientific">Photinus pyralis</name>
    <name type="common">Common eastern firefly</name>
    <name type="synonym">Lampyris pyralis</name>
    <dbReference type="NCBI Taxonomy" id="7054"/>
    <lineage>
        <taxon>Eukaryota</taxon>
        <taxon>Metazoa</taxon>
        <taxon>Ecdysozoa</taxon>
        <taxon>Arthropoda</taxon>
        <taxon>Hexapoda</taxon>
        <taxon>Insecta</taxon>
        <taxon>Pterygota</taxon>
        <taxon>Neoptera</taxon>
        <taxon>Endopterygota</taxon>
        <taxon>Coleoptera</taxon>
        <taxon>Polyphaga</taxon>
        <taxon>Elateriformia</taxon>
        <taxon>Elateroidea</taxon>
        <taxon>Lampyridae</taxon>
        <taxon>Lampyrinae</taxon>
        <taxon>Photinus</taxon>
    </lineage>
</organism>
<dbReference type="Proteomes" id="UP000327044">
    <property type="component" value="Unassembled WGS sequence"/>
</dbReference>
<evidence type="ECO:0000259" key="2">
    <source>
        <dbReference type="PROSITE" id="PS50879"/>
    </source>
</evidence>
<sequence>MPSDLQSCTERRYGAAEASTRGSNGSPRIYKGPVKDTGAYNTTPTRSLEVLSNIPPLFLEAKRIFDVYAATSEANVERAPLPKDKLHPAHRCQWVDNITNSTQYIYVDGSKTVEATRAAMVAYSGTHTTESRVVKLPEYSTTYQAEVAAINLALEYIQNNPRDSAIVSDSQSAVNAVNVFKAGTGQINVVHKCLTDLWDSGTKVCIKWESKDTRSEGSKAADRAARTGNANTEIATQIPKSYLKKKARNDMLAQWQKVWDETTKGRFTHAIVPQVPQTTTWWSRETIWAITGHGPYSHYFNKFRLKRHNVRCACGEESSPEHTFYHCPYPQRTNARQIAQGKLQLSQLELTTLNLGEIKHPEVIITLEAFFKELIVPTEDEDD</sequence>
<dbReference type="InterPro" id="IPR002156">
    <property type="entry name" value="RNaseH_domain"/>
</dbReference>
<feature type="domain" description="RNase H type-1" evidence="2">
    <location>
        <begin position="99"/>
        <end position="230"/>
    </location>
</feature>
<reference evidence="3 4" key="1">
    <citation type="journal article" date="2018" name="Elife">
        <title>Firefly genomes illuminate parallel origins of bioluminescence in beetles.</title>
        <authorList>
            <person name="Fallon T.R."/>
            <person name="Lower S.E."/>
            <person name="Chang C.H."/>
            <person name="Bessho-Uehara M."/>
            <person name="Martin G.J."/>
            <person name="Bewick A.J."/>
            <person name="Behringer M."/>
            <person name="Debat H.J."/>
            <person name="Wong I."/>
            <person name="Day J.C."/>
            <person name="Suvorov A."/>
            <person name="Silva C.J."/>
            <person name="Stanger-Hall K.F."/>
            <person name="Hall D.W."/>
            <person name="Schmitz R.J."/>
            <person name="Nelson D.R."/>
            <person name="Lewis S.M."/>
            <person name="Shigenobu S."/>
            <person name="Bybee S.M."/>
            <person name="Larracuente A.M."/>
            <person name="Oba Y."/>
            <person name="Weng J.K."/>
        </authorList>
    </citation>
    <scope>NUCLEOTIDE SEQUENCE [LARGE SCALE GENOMIC DNA]</scope>
    <source>
        <strain evidence="3">1611_PpyrPB1</strain>
        <tissue evidence="3">Whole body</tissue>
    </source>
</reference>
<dbReference type="InterPro" id="IPR012337">
    <property type="entry name" value="RNaseH-like_sf"/>
</dbReference>
<dbReference type="EMBL" id="VVIM01000001">
    <property type="protein sequence ID" value="KAB0805603.1"/>
    <property type="molecule type" value="Genomic_DNA"/>
</dbReference>
<comment type="caution">
    <text evidence="3">The sequence shown here is derived from an EMBL/GenBank/DDBJ whole genome shotgun (WGS) entry which is preliminary data.</text>
</comment>
<evidence type="ECO:0000313" key="3">
    <source>
        <dbReference type="EMBL" id="KAB0805603.1"/>
    </source>
</evidence>
<gene>
    <name evidence="3" type="ORF">PPYR_02573</name>
</gene>
<proteinExistence type="predicted"/>
<accession>A0A5N4B7U6</accession>
<dbReference type="InterPro" id="IPR036397">
    <property type="entry name" value="RNaseH_sf"/>
</dbReference>
<dbReference type="Gene3D" id="3.30.420.10">
    <property type="entry name" value="Ribonuclease H-like superfamily/Ribonuclease H"/>
    <property type="match status" value="1"/>
</dbReference>
<dbReference type="SUPFAM" id="SSF53098">
    <property type="entry name" value="Ribonuclease H-like"/>
    <property type="match status" value="1"/>
</dbReference>
<dbReference type="GO" id="GO:0003676">
    <property type="term" value="F:nucleic acid binding"/>
    <property type="evidence" value="ECO:0007669"/>
    <property type="project" value="InterPro"/>
</dbReference>
<dbReference type="InParanoid" id="A0A5N4B7U6"/>
<name>A0A5N4B7U6_PHOPY</name>
<dbReference type="GO" id="GO:0004523">
    <property type="term" value="F:RNA-DNA hybrid ribonuclease activity"/>
    <property type="evidence" value="ECO:0007669"/>
    <property type="project" value="InterPro"/>
</dbReference>
<feature type="region of interest" description="Disordered" evidence="1">
    <location>
        <begin position="1"/>
        <end position="42"/>
    </location>
</feature>
<dbReference type="PROSITE" id="PS50879">
    <property type="entry name" value="RNASE_H_1"/>
    <property type="match status" value="1"/>
</dbReference>
<evidence type="ECO:0000256" key="1">
    <source>
        <dbReference type="SAM" id="MobiDB-lite"/>
    </source>
</evidence>
<dbReference type="Pfam" id="PF00075">
    <property type="entry name" value="RNase_H"/>
    <property type="match status" value="1"/>
</dbReference>
<dbReference type="AlphaFoldDB" id="A0A5N4B7U6"/>
<dbReference type="CDD" id="cd09276">
    <property type="entry name" value="Rnase_HI_RT_non_LTR"/>
    <property type="match status" value="1"/>
</dbReference>